<evidence type="ECO:0000256" key="1">
    <source>
        <dbReference type="SAM" id="Coils"/>
    </source>
</evidence>
<gene>
    <name evidence="3" type="ORF">LTRI10_LOCUS2541</name>
</gene>
<reference evidence="3 4" key="1">
    <citation type="submission" date="2024-04" db="EMBL/GenBank/DDBJ databases">
        <authorList>
            <person name="Fracassetti M."/>
        </authorList>
    </citation>
    <scope>NUCLEOTIDE SEQUENCE [LARGE SCALE GENOMIC DNA]</scope>
</reference>
<feature type="coiled-coil region" evidence="1">
    <location>
        <begin position="1"/>
        <end position="29"/>
    </location>
</feature>
<dbReference type="Proteomes" id="UP001497516">
    <property type="component" value="Chromosome 1"/>
</dbReference>
<proteinExistence type="predicted"/>
<evidence type="ECO:0000313" key="3">
    <source>
        <dbReference type="EMBL" id="CAL1354749.1"/>
    </source>
</evidence>
<evidence type="ECO:0000256" key="2">
    <source>
        <dbReference type="SAM" id="MobiDB-lite"/>
    </source>
</evidence>
<keyword evidence="4" id="KW-1185">Reference proteome</keyword>
<dbReference type="AlphaFoldDB" id="A0AAV2CFI7"/>
<keyword evidence="1" id="KW-0175">Coiled coil</keyword>
<name>A0AAV2CFI7_9ROSI</name>
<accession>A0AAV2CFI7</accession>
<evidence type="ECO:0000313" key="4">
    <source>
        <dbReference type="Proteomes" id="UP001497516"/>
    </source>
</evidence>
<organism evidence="3 4">
    <name type="scientific">Linum trigynum</name>
    <dbReference type="NCBI Taxonomy" id="586398"/>
    <lineage>
        <taxon>Eukaryota</taxon>
        <taxon>Viridiplantae</taxon>
        <taxon>Streptophyta</taxon>
        <taxon>Embryophyta</taxon>
        <taxon>Tracheophyta</taxon>
        <taxon>Spermatophyta</taxon>
        <taxon>Magnoliopsida</taxon>
        <taxon>eudicotyledons</taxon>
        <taxon>Gunneridae</taxon>
        <taxon>Pentapetalae</taxon>
        <taxon>rosids</taxon>
        <taxon>fabids</taxon>
        <taxon>Malpighiales</taxon>
        <taxon>Linaceae</taxon>
        <taxon>Linum</taxon>
    </lineage>
</organism>
<feature type="region of interest" description="Disordered" evidence="2">
    <location>
        <begin position="45"/>
        <end position="102"/>
    </location>
</feature>
<dbReference type="EMBL" id="OZ034813">
    <property type="protein sequence ID" value="CAL1354749.1"/>
    <property type="molecule type" value="Genomic_DNA"/>
</dbReference>
<sequence>MEETLEAIRNQLENIARAQEEQTTRLAEQATRMEAVETRLEELVVVDANPNPRPRQEERGRKNRAPLPLVHEVQRHMRQHRCLGMPRAERRGRHQYHEEEFNDEEEVMRTSRGQSLELRLRHSKRSLLLIWSAIFETWM</sequence>
<protein>
    <submittedName>
        <fullName evidence="3">Uncharacterized protein</fullName>
    </submittedName>
</protein>